<dbReference type="Proteomes" id="UP000501128">
    <property type="component" value="Chromosome"/>
</dbReference>
<dbReference type="PROSITE" id="PS51257">
    <property type="entry name" value="PROKAR_LIPOPROTEIN"/>
    <property type="match status" value="1"/>
</dbReference>
<evidence type="ECO:0000313" key="1">
    <source>
        <dbReference type="EMBL" id="QJD78574.1"/>
    </source>
</evidence>
<dbReference type="KEGG" id="srho:HH216_09155"/>
<name>A0A7L5DJF7_9BACT</name>
<dbReference type="RefSeq" id="WP_169550542.1">
    <property type="nucleotide sequence ID" value="NZ_CP051677.1"/>
</dbReference>
<dbReference type="AlphaFoldDB" id="A0A7L5DJF7"/>
<evidence type="ECO:0000313" key="2">
    <source>
        <dbReference type="Proteomes" id="UP000501128"/>
    </source>
</evidence>
<evidence type="ECO:0008006" key="3">
    <source>
        <dbReference type="Google" id="ProtNLM"/>
    </source>
</evidence>
<dbReference type="EMBL" id="CP051677">
    <property type="protein sequence ID" value="QJD78574.1"/>
    <property type="molecule type" value="Genomic_DNA"/>
</dbReference>
<accession>A0A7L5DJF7</accession>
<protein>
    <recommendedName>
        <fullName evidence="3">Lipocalin-like domain-containing protein</fullName>
    </recommendedName>
</protein>
<sequence length="150" mass="16079">MRKNAFLSFVSVVAITGVLLGCGGDKTPPLSERIAKAWTARVVTENNTTVYTRGGTSNVRPTYSNFKLDLSSSPTARYTAFDGNTFVGQYSVQDNPQTLTLTNLQPSPTGVNGTISFTITSISDTELVLTRNSADQKTGNSTNVYTLSNP</sequence>
<gene>
    <name evidence="1" type="ORF">HH216_09155</name>
</gene>
<proteinExistence type="predicted"/>
<reference evidence="1 2" key="1">
    <citation type="submission" date="2020-04" db="EMBL/GenBank/DDBJ databases">
        <title>Genome sequencing of novel species.</title>
        <authorList>
            <person name="Heo J."/>
            <person name="Kim S.-J."/>
            <person name="Kim J.-S."/>
            <person name="Hong S.-B."/>
            <person name="Kwon S.-W."/>
        </authorList>
    </citation>
    <scope>NUCLEOTIDE SEQUENCE [LARGE SCALE GENOMIC DNA]</scope>
    <source>
        <strain evidence="1 2">CJU-R4</strain>
    </source>
</reference>
<organism evidence="1 2">
    <name type="scientific">Spirosoma rhododendri</name>
    <dbReference type="NCBI Taxonomy" id="2728024"/>
    <lineage>
        <taxon>Bacteria</taxon>
        <taxon>Pseudomonadati</taxon>
        <taxon>Bacteroidota</taxon>
        <taxon>Cytophagia</taxon>
        <taxon>Cytophagales</taxon>
        <taxon>Cytophagaceae</taxon>
        <taxon>Spirosoma</taxon>
    </lineage>
</organism>
<keyword evidence="2" id="KW-1185">Reference proteome</keyword>